<dbReference type="OrthoDB" id="1891078at2"/>
<dbReference type="Pfam" id="PF16571">
    <property type="entry name" value="FBP_C"/>
    <property type="match status" value="1"/>
</dbReference>
<evidence type="ECO:0000313" key="4">
    <source>
        <dbReference type="Proteomes" id="UP000310506"/>
    </source>
</evidence>
<reference evidence="3 4" key="1">
    <citation type="submission" date="2019-01" db="EMBL/GenBank/DDBJ databases">
        <title>Vagococcus silagei sp. nov. isolated from brewer's grain.</title>
        <authorList>
            <person name="Guu J.-R."/>
        </authorList>
    </citation>
    <scope>NUCLEOTIDE SEQUENCE [LARGE SCALE GENOMIC DNA]</scope>
    <source>
        <strain evidence="3 4">2B-2</strain>
    </source>
</reference>
<keyword evidence="3" id="KW-0251">Elongation factor</keyword>
<comment type="caution">
    <text evidence="3">The sequence shown here is derived from an EMBL/GenBank/DDBJ whole genome shotgun (WGS) entry which is preliminary data.</text>
</comment>
<sequence length="216" mass="25135">MREKENNMLQPYEYNTVKNQISNLINIYKTVSDKDVIMTSQEMVTSQLRPVLGEALHEKICLSYLDVTLTNAKAVPLFETIKEEVEPFKQVSDKQLEKVFRKVKKMKYPNWDQLDLQELNYLAWDDIGTQRKYISFYENDKLVGFYGVMSTNVIKNVCSICHQVDNVAMFLSTTKSSGDGTYTKKGNYICKDSVKCNQQMHDLSHLHDFYHTVTDK</sequence>
<evidence type="ECO:0000259" key="2">
    <source>
        <dbReference type="Pfam" id="PF16571"/>
    </source>
</evidence>
<evidence type="ECO:0000259" key="1">
    <source>
        <dbReference type="Pfam" id="PF07299"/>
    </source>
</evidence>
<name>A0A4S3B259_9ENTE</name>
<dbReference type="AlphaFoldDB" id="A0A4S3B259"/>
<feature type="domain" description="Elongation factor G-binding protein C-terminal treble-clef zinc-finger" evidence="2">
    <location>
        <begin position="101"/>
        <end position="202"/>
    </location>
</feature>
<dbReference type="Pfam" id="PF07299">
    <property type="entry name" value="EF-G-binding_N"/>
    <property type="match status" value="1"/>
</dbReference>
<dbReference type="EMBL" id="SDGV01000015">
    <property type="protein sequence ID" value="THB61141.1"/>
    <property type="molecule type" value="Genomic_DNA"/>
</dbReference>
<accession>A0A4S3B259</accession>
<dbReference type="InterPro" id="IPR032330">
    <property type="entry name" value="EF-G-binding_C"/>
</dbReference>
<keyword evidence="4" id="KW-1185">Reference proteome</keyword>
<evidence type="ECO:0000313" key="3">
    <source>
        <dbReference type="EMBL" id="THB61141.1"/>
    </source>
</evidence>
<gene>
    <name evidence="3" type="ORF">ESZ54_06375</name>
</gene>
<feature type="domain" description="Elongation factor G-binding protein N-terminal" evidence="1">
    <location>
        <begin position="8"/>
        <end position="89"/>
    </location>
</feature>
<dbReference type="GO" id="GO:0003746">
    <property type="term" value="F:translation elongation factor activity"/>
    <property type="evidence" value="ECO:0007669"/>
    <property type="project" value="UniProtKB-KW"/>
</dbReference>
<dbReference type="Gene3D" id="1.20.1280.250">
    <property type="match status" value="1"/>
</dbReference>
<organism evidence="3 4">
    <name type="scientific">Vagococcus silagei</name>
    <dbReference type="NCBI Taxonomy" id="2508885"/>
    <lineage>
        <taxon>Bacteria</taxon>
        <taxon>Bacillati</taxon>
        <taxon>Bacillota</taxon>
        <taxon>Bacilli</taxon>
        <taxon>Lactobacillales</taxon>
        <taxon>Enterococcaceae</taxon>
        <taxon>Vagococcus</taxon>
    </lineage>
</organism>
<dbReference type="CDD" id="cd16342">
    <property type="entry name" value="FusC_FusB"/>
    <property type="match status" value="1"/>
</dbReference>
<dbReference type="InterPro" id="IPR038344">
    <property type="entry name" value="EF-G_N_sf"/>
</dbReference>
<keyword evidence="3" id="KW-0648">Protein biosynthesis</keyword>
<dbReference type="Proteomes" id="UP000310506">
    <property type="component" value="Unassembled WGS sequence"/>
</dbReference>
<protein>
    <submittedName>
        <fullName evidence="3">Elongation factor G-binding protein</fullName>
    </submittedName>
</protein>
<proteinExistence type="predicted"/>
<dbReference type="InterPro" id="IPR010841">
    <property type="entry name" value="EF-G-binding_N"/>
</dbReference>